<dbReference type="OrthoDB" id="264762at2"/>
<evidence type="ECO:0000259" key="2">
    <source>
        <dbReference type="Pfam" id="PF07589"/>
    </source>
</evidence>
<evidence type="ECO:0000313" key="3">
    <source>
        <dbReference type="EMBL" id="QDU35241.1"/>
    </source>
</evidence>
<feature type="signal peptide" evidence="1">
    <location>
        <begin position="1"/>
        <end position="22"/>
    </location>
</feature>
<accession>A0A517YYE3</accession>
<evidence type="ECO:0000313" key="4">
    <source>
        <dbReference type="Proteomes" id="UP000317369"/>
    </source>
</evidence>
<dbReference type="NCBIfam" id="TIGR02595">
    <property type="entry name" value="PEP_CTERM"/>
    <property type="match status" value="1"/>
</dbReference>
<dbReference type="KEGG" id="pcor:KS4_33220"/>
<keyword evidence="1" id="KW-0732">Signal</keyword>
<keyword evidence="4" id="KW-1185">Reference proteome</keyword>
<protein>
    <recommendedName>
        <fullName evidence="2">Ice-binding protein C-terminal domain-containing protein</fullName>
    </recommendedName>
</protein>
<feature type="chain" id="PRO_5022167148" description="Ice-binding protein C-terminal domain-containing protein" evidence="1">
    <location>
        <begin position="23"/>
        <end position="251"/>
    </location>
</feature>
<feature type="domain" description="Ice-binding protein C-terminal" evidence="2">
    <location>
        <begin position="229"/>
        <end position="251"/>
    </location>
</feature>
<evidence type="ECO:0000256" key="1">
    <source>
        <dbReference type="SAM" id="SignalP"/>
    </source>
</evidence>
<proteinExistence type="predicted"/>
<dbReference type="Proteomes" id="UP000317369">
    <property type="component" value="Chromosome"/>
</dbReference>
<name>A0A517YYE3_9BACT</name>
<organism evidence="3 4">
    <name type="scientific">Poriferisphaera corsica</name>
    <dbReference type="NCBI Taxonomy" id="2528020"/>
    <lineage>
        <taxon>Bacteria</taxon>
        <taxon>Pseudomonadati</taxon>
        <taxon>Planctomycetota</taxon>
        <taxon>Phycisphaerae</taxon>
        <taxon>Phycisphaerales</taxon>
        <taxon>Phycisphaeraceae</taxon>
        <taxon>Poriferisphaera</taxon>
    </lineage>
</organism>
<dbReference type="RefSeq" id="WP_145080281.1">
    <property type="nucleotide sequence ID" value="NZ_CP036425.1"/>
</dbReference>
<dbReference type="EMBL" id="CP036425">
    <property type="protein sequence ID" value="QDU35241.1"/>
    <property type="molecule type" value="Genomic_DNA"/>
</dbReference>
<dbReference type="Pfam" id="PF07589">
    <property type="entry name" value="PEP-CTERM"/>
    <property type="match status" value="1"/>
</dbReference>
<gene>
    <name evidence="3" type="ORF">KS4_33220</name>
</gene>
<dbReference type="InterPro" id="IPR013424">
    <property type="entry name" value="Ice-binding_C"/>
</dbReference>
<reference evidence="3 4" key="1">
    <citation type="submission" date="2019-02" db="EMBL/GenBank/DDBJ databases">
        <title>Deep-cultivation of Planctomycetes and their phenomic and genomic characterization uncovers novel biology.</title>
        <authorList>
            <person name="Wiegand S."/>
            <person name="Jogler M."/>
            <person name="Boedeker C."/>
            <person name="Pinto D."/>
            <person name="Vollmers J."/>
            <person name="Rivas-Marin E."/>
            <person name="Kohn T."/>
            <person name="Peeters S.H."/>
            <person name="Heuer A."/>
            <person name="Rast P."/>
            <person name="Oberbeckmann S."/>
            <person name="Bunk B."/>
            <person name="Jeske O."/>
            <person name="Meyerdierks A."/>
            <person name="Storesund J.E."/>
            <person name="Kallscheuer N."/>
            <person name="Luecker S."/>
            <person name="Lage O.M."/>
            <person name="Pohl T."/>
            <person name="Merkel B.J."/>
            <person name="Hornburger P."/>
            <person name="Mueller R.-W."/>
            <person name="Bruemmer F."/>
            <person name="Labrenz M."/>
            <person name="Spormann A.M."/>
            <person name="Op den Camp H."/>
            <person name="Overmann J."/>
            <person name="Amann R."/>
            <person name="Jetten M.S.M."/>
            <person name="Mascher T."/>
            <person name="Medema M.H."/>
            <person name="Devos D.P."/>
            <person name="Kaster A.-K."/>
            <person name="Ovreas L."/>
            <person name="Rohde M."/>
            <person name="Galperin M.Y."/>
            <person name="Jogler C."/>
        </authorList>
    </citation>
    <scope>NUCLEOTIDE SEQUENCE [LARGE SCALE GENOMIC DNA]</scope>
    <source>
        <strain evidence="3 4">KS4</strain>
    </source>
</reference>
<sequence length="251" mass="26096" precursor="true">MRGTLLTLTGAAAFCFVAQANAAVIFEDNFDSYATIGDISPTWSATTTASIVTDDNGGNAILMDGSAPNGANNTAIHAITELKPTATESIKLTGRIYDDGAGNKRSAIGFRNGATPLFEMGRYNGLLDTSYAARAVNFPGANPSWVQLSTEGATEGWHLLEAIFTLDNVNVTIDLGSDGTIDGTLDIALDETLWAASPGFVEVRMGGPSGLSSAGGGLAYDNIKLETIAVPEPASLALLGLGSLAFMRRRK</sequence>
<dbReference type="AlphaFoldDB" id="A0A517YYE3"/>